<feature type="compositionally biased region" description="Basic and acidic residues" evidence="1">
    <location>
        <begin position="408"/>
        <end position="421"/>
    </location>
</feature>
<evidence type="ECO:0000313" key="3">
    <source>
        <dbReference type="EMBL" id="UYP46773.1"/>
    </source>
</evidence>
<dbReference type="Proteomes" id="UP001208689">
    <property type="component" value="Chromosome"/>
</dbReference>
<dbReference type="SUPFAM" id="SSF52540">
    <property type="entry name" value="P-loop containing nucleoside triphosphate hydrolases"/>
    <property type="match status" value="1"/>
</dbReference>
<evidence type="ECO:0000259" key="2">
    <source>
        <dbReference type="Pfam" id="PF07728"/>
    </source>
</evidence>
<feature type="compositionally biased region" description="Basic and acidic residues" evidence="1">
    <location>
        <begin position="374"/>
        <end position="386"/>
    </location>
</feature>
<dbReference type="EMBL" id="CP104013">
    <property type="protein sequence ID" value="UYP46773.1"/>
    <property type="molecule type" value="Genomic_DNA"/>
</dbReference>
<dbReference type="Pfam" id="PF07728">
    <property type="entry name" value="AAA_5"/>
    <property type="match status" value="1"/>
</dbReference>
<evidence type="ECO:0000256" key="1">
    <source>
        <dbReference type="SAM" id="MobiDB-lite"/>
    </source>
</evidence>
<feature type="compositionally biased region" description="Acidic residues" evidence="1">
    <location>
        <begin position="395"/>
        <end position="406"/>
    </location>
</feature>
<feature type="domain" description="ATPase dynein-related AAA" evidence="2">
    <location>
        <begin position="54"/>
        <end position="183"/>
    </location>
</feature>
<sequence>MGKTVNIDGVDLILNNPDEIDNMHWIGGETYMTQLLAAWMMVDEKKDIPMNPQILGKPGVGKTTLAYSAAKSINLPVYIYQCTVDTRPEDLLVTPVISNENTIKYHASALVTAMIKGGVCILDEANRMSEKSWASLAPLLDQRRYIESIIAGIKIKAHPNFRVCVTMNDDSSTFEVPEYIHSRLQPQILIDFPDRNEEFQILKFNLPYAKKDILLYTVNFLQRAHLHNKEFSIRDGINICRYYLKIEQFTEKNKEPETKPLERENPNTPDLDLSLFRQSIRQILGPEAFNFLSESPNYQEDHRMNSHFKSMFDKLNDVFMDSSTDHDDPEDDYVDEDLLEEELLDEDDEEEGYYIESDRLEREDDEFLDDNEDDVIHLIDKDDSDSSHNNPAFDESFEQIDPESDPNDMIREFLERKERQKQSSKASKKKEKKKKNDNKT</sequence>
<dbReference type="CDD" id="cd00009">
    <property type="entry name" value="AAA"/>
    <property type="match status" value="1"/>
</dbReference>
<dbReference type="PANTHER" id="PTHR42759">
    <property type="entry name" value="MOXR FAMILY PROTEIN"/>
    <property type="match status" value="1"/>
</dbReference>
<accession>A0ABY6HTU6</accession>
<dbReference type="InterPro" id="IPR011704">
    <property type="entry name" value="ATPase_dyneun-rel_AAA"/>
</dbReference>
<dbReference type="PANTHER" id="PTHR42759:SF6">
    <property type="entry name" value="REGULATORY PROTEIN-RELATED"/>
    <property type="match status" value="1"/>
</dbReference>
<evidence type="ECO:0000313" key="4">
    <source>
        <dbReference type="Proteomes" id="UP001208689"/>
    </source>
</evidence>
<feature type="region of interest" description="Disordered" evidence="1">
    <location>
        <begin position="341"/>
        <end position="440"/>
    </location>
</feature>
<proteinExistence type="predicted"/>
<keyword evidence="4" id="KW-1185">Reference proteome</keyword>
<dbReference type="InterPro" id="IPR050764">
    <property type="entry name" value="CbbQ/NirQ/NorQ/GpvN"/>
</dbReference>
<feature type="compositionally biased region" description="Acidic residues" evidence="1">
    <location>
        <begin position="341"/>
        <end position="353"/>
    </location>
</feature>
<dbReference type="InterPro" id="IPR027417">
    <property type="entry name" value="P-loop_NTPase"/>
</dbReference>
<protein>
    <recommendedName>
        <fullName evidence="2">ATPase dynein-related AAA domain-containing protein</fullName>
    </recommendedName>
</protein>
<organism evidence="3 4">
    <name type="scientific">Candidatus Lokiarchaeum ossiferum</name>
    <dbReference type="NCBI Taxonomy" id="2951803"/>
    <lineage>
        <taxon>Archaea</taxon>
        <taxon>Promethearchaeati</taxon>
        <taxon>Promethearchaeota</taxon>
        <taxon>Promethearchaeia</taxon>
        <taxon>Promethearchaeales</taxon>
        <taxon>Promethearchaeaceae</taxon>
        <taxon>Candidatus Lokiarchaeum</taxon>
    </lineage>
</organism>
<feature type="compositionally biased region" description="Acidic residues" evidence="1">
    <location>
        <begin position="363"/>
        <end position="373"/>
    </location>
</feature>
<gene>
    <name evidence="3" type="ORF">NEF87_003058</name>
</gene>
<feature type="compositionally biased region" description="Basic residues" evidence="1">
    <location>
        <begin position="426"/>
        <end position="440"/>
    </location>
</feature>
<dbReference type="Gene3D" id="3.40.50.300">
    <property type="entry name" value="P-loop containing nucleotide triphosphate hydrolases"/>
    <property type="match status" value="1"/>
</dbReference>
<name>A0ABY6HTU6_9ARCH</name>
<reference evidence="3" key="1">
    <citation type="submission" date="2022-09" db="EMBL/GenBank/DDBJ databases">
        <title>Actin cytoskeleton and complex cell architecture in an #Asgard archaeon.</title>
        <authorList>
            <person name="Ponce Toledo R.I."/>
            <person name="Schleper C."/>
            <person name="Rodrigues Oliveira T."/>
            <person name="Wollweber F."/>
            <person name="Xu J."/>
            <person name="Rittmann S."/>
            <person name="Klingl A."/>
            <person name="Pilhofer M."/>
        </authorList>
    </citation>
    <scope>NUCLEOTIDE SEQUENCE</scope>
    <source>
        <strain evidence="3">B-35</strain>
    </source>
</reference>